<dbReference type="InterPro" id="IPR046787">
    <property type="entry name" value="DnaT_2"/>
</dbReference>
<organism evidence="2 3">
    <name type="scientific">Magnetospirillum fulvum MGU-K5</name>
    <dbReference type="NCBI Taxonomy" id="1316936"/>
    <lineage>
        <taxon>Bacteria</taxon>
        <taxon>Pseudomonadati</taxon>
        <taxon>Pseudomonadota</taxon>
        <taxon>Alphaproteobacteria</taxon>
        <taxon>Rhodospirillales</taxon>
        <taxon>Rhodospirillaceae</taxon>
        <taxon>Magnetospirillum</taxon>
    </lineage>
</organism>
<reference evidence="2 3" key="1">
    <citation type="submission" date="2013-04" db="EMBL/GenBank/DDBJ databases">
        <authorList>
            <person name="Kuznetsov B."/>
            <person name="Ivanovsky R."/>
        </authorList>
    </citation>
    <scope>NUCLEOTIDE SEQUENCE [LARGE SCALE GENOMIC DNA]</scope>
    <source>
        <strain evidence="2 3">MGU-K5</strain>
    </source>
</reference>
<name>S9S3Y5_MAGFU</name>
<accession>S9S3Y5</accession>
<protein>
    <recommendedName>
        <fullName evidence="1">Putative DnaT-like domain-containing protein</fullName>
    </recommendedName>
</protein>
<sequence length="158" mass="17022">MALILATDTFVSVEDADAYFAGRLYASTWEDADTEDREKALRMAAGILDREAYLGAITSTTQALSWPRQGVYDAEGRAIGNTTIPSAIQAAQCELALRLLSEDLTEDDSNKGVQAIQAGSVRLEYDGCAPAKTLPDTVRALLKPFLKSEDGSSARLVF</sequence>
<comment type="caution">
    <text evidence="2">The sequence shown here is derived from an EMBL/GenBank/DDBJ whole genome shotgun (WGS) entry which is preliminary data.</text>
</comment>
<dbReference type="Proteomes" id="UP000015350">
    <property type="component" value="Unassembled WGS sequence"/>
</dbReference>
<dbReference type="STRING" id="1316936.K678_15169"/>
<evidence type="ECO:0000313" key="3">
    <source>
        <dbReference type="Proteomes" id="UP000015350"/>
    </source>
</evidence>
<dbReference type="Pfam" id="PF20557">
    <property type="entry name" value="DnaT_2"/>
    <property type="match status" value="1"/>
</dbReference>
<gene>
    <name evidence="2" type="ORF">K678_15169</name>
</gene>
<proteinExistence type="predicted"/>
<evidence type="ECO:0000259" key="1">
    <source>
        <dbReference type="Pfam" id="PF20557"/>
    </source>
</evidence>
<dbReference type="eggNOG" id="ENOG5032Z46">
    <property type="taxonomic scope" value="Bacteria"/>
</dbReference>
<feature type="domain" description="Putative DnaT-like" evidence="1">
    <location>
        <begin position="7"/>
        <end position="154"/>
    </location>
</feature>
<dbReference type="RefSeq" id="WP_021133321.1">
    <property type="nucleotide sequence ID" value="NZ_AQPH01000079.1"/>
</dbReference>
<dbReference type="EMBL" id="AQPH01000079">
    <property type="protein sequence ID" value="EPY00607.1"/>
    <property type="molecule type" value="Genomic_DNA"/>
</dbReference>
<dbReference type="AlphaFoldDB" id="S9S3Y5"/>
<dbReference type="OrthoDB" id="980409at2"/>
<evidence type="ECO:0000313" key="2">
    <source>
        <dbReference type="EMBL" id="EPY00607.1"/>
    </source>
</evidence>